<dbReference type="EMBL" id="JASAOG010000173">
    <property type="protein sequence ID" value="KAK0045968.1"/>
    <property type="molecule type" value="Genomic_DNA"/>
</dbReference>
<keyword evidence="2" id="KW-1185">Reference proteome</keyword>
<reference evidence="1" key="1">
    <citation type="journal article" date="2023" name="PLoS Negl. Trop. Dis.">
        <title>A genome sequence for Biomphalaria pfeifferi, the major vector snail for the human-infecting parasite Schistosoma mansoni.</title>
        <authorList>
            <person name="Bu L."/>
            <person name="Lu L."/>
            <person name="Laidemitt M.R."/>
            <person name="Zhang S.M."/>
            <person name="Mutuku M."/>
            <person name="Mkoji G."/>
            <person name="Steinauer M."/>
            <person name="Loker E.S."/>
        </authorList>
    </citation>
    <scope>NUCLEOTIDE SEQUENCE</scope>
    <source>
        <strain evidence="1">KasaAsao</strain>
    </source>
</reference>
<evidence type="ECO:0000313" key="2">
    <source>
        <dbReference type="Proteomes" id="UP001233172"/>
    </source>
</evidence>
<comment type="caution">
    <text evidence="1">The sequence shown here is derived from an EMBL/GenBank/DDBJ whole genome shotgun (WGS) entry which is preliminary data.</text>
</comment>
<dbReference type="Proteomes" id="UP001233172">
    <property type="component" value="Unassembled WGS sequence"/>
</dbReference>
<sequence length="260" mass="30279">MEQQNNHALRVLGWAEFRAHPSRLHAMFTNNKAGQLVYDVRQVINLTQSTSIDDVNVTVYKDNIVLTTSTSDQLAMVQDVFLRRMLLLKITIYHTEISSKYSVETVRIVEDDFAVLLNGHHPSVRPQVKSGFHLATRYVNKNQRFCLELDISDLLLDWYMEVRDAITSCDDIHSLKSKRTRLCVTNHSLYNHGLDCSPKWILFLCVCWILYVPCYRIWRKLTCADIRVKLKCDVTSATCYIHSETTRMQLKDSKRKYDSV</sequence>
<name>A0AAD8B242_BIOPF</name>
<protein>
    <submittedName>
        <fullName evidence="1">Uncharacterized protein</fullName>
    </submittedName>
</protein>
<accession>A0AAD8B242</accession>
<gene>
    <name evidence="1" type="ORF">Bpfe_024637</name>
</gene>
<reference evidence="1" key="2">
    <citation type="submission" date="2023-04" db="EMBL/GenBank/DDBJ databases">
        <authorList>
            <person name="Bu L."/>
            <person name="Lu L."/>
            <person name="Laidemitt M.R."/>
            <person name="Zhang S.M."/>
            <person name="Mutuku M."/>
            <person name="Mkoji G."/>
            <person name="Steinauer M."/>
            <person name="Loker E.S."/>
        </authorList>
    </citation>
    <scope>NUCLEOTIDE SEQUENCE</scope>
    <source>
        <strain evidence="1">KasaAsao</strain>
        <tissue evidence="1">Whole Snail</tissue>
    </source>
</reference>
<dbReference type="AlphaFoldDB" id="A0AAD8B242"/>
<evidence type="ECO:0000313" key="1">
    <source>
        <dbReference type="EMBL" id="KAK0045968.1"/>
    </source>
</evidence>
<organism evidence="1 2">
    <name type="scientific">Biomphalaria pfeifferi</name>
    <name type="common">Bloodfluke planorb</name>
    <name type="synonym">Freshwater snail</name>
    <dbReference type="NCBI Taxonomy" id="112525"/>
    <lineage>
        <taxon>Eukaryota</taxon>
        <taxon>Metazoa</taxon>
        <taxon>Spiralia</taxon>
        <taxon>Lophotrochozoa</taxon>
        <taxon>Mollusca</taxon>
        <taxon>Gastropoda</taxon>
        <taxon>Heterobranchia</taxon>
        <taxon>Euthyneura</taxon>
        <taxon>Panpulmonata</taxon>
        <taxon>Hygrophila</taxon>
        <taxon>Lymnaeoidea</taxon>
        <taxon>Planorbidae</taxon>
        <taxon>Biomphalaria</taxon>
    </lineage>
</organism>
<proteinExistence type="predicted"/>